<reference evidence="1 2" key="1">
    <citation type="journal article" date="2016" name="Nat. Commun.">
        <title>Extremotolerant tardigrade genome and improved radiotolerance of human cultured cells by tardigrade-unique protein.</title>
        <authorList>
            <person name="Hashimoto T."/>
            <person name="Horikawa D.D."/>
            <person name="Saito Y."/>
            <person name="Kuwahara H."/>
            <person name="Kozuka-Hata H."/>
            <person name="Shin-I T."/>
            <person name="Minakuchi Y."/>
            <person name="Ohishi K."/>
            <person name="Motoyama A."/>
            <person name="Aizu T."/>
            <person name="Enomoto A."/>
            <person name="Kondo K."/>
            <person name="Tanaka S."/>
            <person name="Hara Y."/>
            <person name="Koshikawa S."/>
            <person name="Sagara H."/>
            <person name="Miura T."/>
            <person name="Yokobori S."/>
            <person name="Miyagawa K."/>
            <person name="Suzuki Y."/>
            <person name="Kubo T."/>
            <person name="Oyama M."/>
            <person name="Kohara Y."/>
            <person name="Fujiyama A."/>
            <person name="Arakawa K."/>
            <person name="Katayama T."/>
            <person name="Toyoda A."/>
            <person name="Kunieda T."/>
        </authorList>
    </citation>
    <scope>NUCLEOTIDE SEQUENCE [LARGE SCALE GENOMIC DNA]</scope>
    <source>
        <strain evidence="1 2">YOKOZUNA-1</strain>
    </source>
</reference>
<evidence type="ECO:0000313" key="1">
    <source>
        <dbReference type="EMBL" id="GAU94742.1"/>
    </source>
</evidence>
<dbReference type="Proteomes" id="UP000186922">
    <property type="component" value="Unassembled WGS sequence"/>
</dbReference>
<organism evidence="1 2">
    <name type="scientific">Ramazzottius varieornatus</name>
    <name type="common">Water bear</name>
    <name type="synonym">Tardigrade</name>
    <dbReference type="NCBI Taxonomy" id="947166"/>
    <lineage>
        <taxon>Eukaryota</taxon>
        <taxon>Metazoa</taxon>
        <taxon>Ecdysozoa</taxon>
        <taxon>Tardigrada</taxon>
        <taxon>Eutardigrada</taxon>
        <taxon>Parachela</taxon>
        <taxon>Hypsibioidea</taxon>
        <taxon>Ramazzottiidae</taxon>
        <taxon>Ramazzottius</taxon>
    </lineage>
</organism>
<keyword evidence="2" id="KW-1185">Reference proteome</keyword>
<evidence type="ECO:0000313" key="2">
    <source>
        <dbReference type="Proteomes" id="UP000186922"/>
    </source>
</evidence>
<name>A0A1D1V453_RAMVA</name>
<dbReference type="AlphaFoldDB" id="A0A1D1V453"/>
<proteinExistence type="predicted"/>
<dbReference type="EMBL" id="BDGG01000003">
    <property type="protein sequence ID" value="GAU94742.1"/>
    <property type="molecule type" value="Genomic_DNA"/>
</dbReference>
<comment type="caution">
    <text evidence="1">The sequence shown here is derived from an EMBL/GenBank/DDBJ whole genome shotgun (WGS) entry which is preliminary data.</text>
</comment>
<protein>
    <submittedName>
        <fullName evidence="1">Uncharacterized protein</fullName>
    </submittedName>
</protein>
<gene>
    <name evidence="1" type="primary">RvY_06465-1</name>
    <name evidence="1" type="synonym">RvY_06465.1</name>
    <name evidence="1" type="ORF">RvY_06465</name>
</gene>
<accession>A0A1D1V453</accession>
<sequence length="137" mass="15123">MDQFNSVISEYDAKTAEIVSAFKKAAAILKDHDPNTKINLQIVVGDEVMAVAKQAVQQGKEVVELRKRAQDIAQGLNGAEKDQAEKVLQDRTTSAKTTIEAGIKQVYTLLEPYKSVLGSSYEQIKDQVKQTFPNLNV</sequence>